<dbReference type="InterPro" id="IPR047146">
    <property type="entry name" value="Cyt_P450_E_CYP52_fungi"/>
</dbReference>
<evidence type="ECO:0000313" key="11">
    <source>
        <dbReference type="EMBL" id="GJC87918.1"/>
    </source>
</evidence>
<reference evidence="11 12" key="1">
    <citation type="submission" date="2021-07" db="EMBL/GenBank/DDBJ databases">
        <title>Genome data of Colletotrichum spaethianum.</title>
        <authorList>
            <person name="Utami Y.D."/>
            <person name="Hiruma K."/>
        </authorList>
    </citation>
    <scope>NUCLEOTIDE SEQUENCE [LARGE SCALE GENOMIC DNA]</scope>
    <source>
        <strain evidence="11 12">MAFF 242679</strain>
    </source>
</reference>
<dbReference type="SUPFAM" id="SSF48264">
    <property type="entry name" value="Cytochrome P450"/>
    <property type="match status" value="1"/>
</dbReference>
<dbReference type="GO" id="GO:0004497">
    <property type="term" value="F:monooxygenase activity"/>
    <property type="evidence" value="ECO:0007669"/>
    <property type="project" value="UniProtKB-KW"/>
</dbReference>
<keyword evidence="10" id="KW-0472">Membrane</keyword>
<dbReference type="GO" id="GO:0005506">
    <property type="term" value="F:iron ion binding"/>
    <property type="evidence" value="ECO:0007669"/>
    <property type="project" value="InterPro"/>
</dbReference>
<evidence type="ECO:0000256" key="10">
    <source>
        <dbReference type="ARBA" id="ARBA00023136"/>
    </source>
</evidence>
<evidence type="ECO:0000313" key="12">
    <source>
        <dbReference type="Proteomes" id="UP001055172"/>
    </source>
</evidence>
<gene>
    <name evidence="11" type="ORF">ColLi_10756</name>
</gene>
<sequence length="111" mass="13032">MKYLNCVMNETKLRMPFFRYEHAECTKAYRIIPDNISQLRDCINDTVVPLGGGPVASHQCSFEREILVLVNKNVMYRNTEYWRDVVDIYRPDRFDGHHGSWHFLPFGGGPH</sequence>
<dbReference type="GO" id="GO:0020037">
    <property type="term" value="F:heme binding"/>
    <property type="evidence" value="ECO:0007669"/>
    <property type="project" value="InterPro"/>
</dbReference>
<keyword evidence="9 11" id="KW-0503">Monooxygenase</keyword>
<keyword evidence="5" id="KW-0479">Metal-binding</keyword>
<dbReference type="Proteomes" id="UP001055172">
    <property type="component" value="Unassembled WGS sequence"/>
</dbReference>
<dbReference type="EMBL" id="BPPX01000029">
    <property type="protein sequence ID" value="GJC87918.1"/>
    <property type="molecule type" value="Genomic_DNA"/>
</dbReference>
<evidence type="ECO:0000256" key="2">
    <source>
        <dbReference type="ARBA" id="ARBA00004167"/>
    </source>
</evidence>
<evidence type="ECO:0000256" key="4">
    <source>
        <dbReference type="ARBA" id="ARBA00022692"/>
    </source>
</evidence>
<dbReference type="PANTHER" id="PTHR24287:SF18">
    <property type="entry name" value="CYTOCHROME P450 MONOOXYGENASE APDE-RELATED"/>
    <property type="match status" value="1"/>
</dbReference>
<evidence type="ECO:0000256" key="7">
    <source>
        <dbReference type="ARBA" id="ARBA00023002"/>
    </source>
</evidence>
<dbReference type="GO" id="GO:0016705">
    <property type="term" value="F:oxidoreductase activity, acting on paired donors, with incorporation or reduction of molecular oxygen"/>
    <property type="evidence" value="ECO:0007669"/>
    <property type="project" value="InterPro"/>
</dbReference>
<proteinExistence type="inferred from homology"/>
<evidence type="ECO:0000256" key="6">
    <source>
        <dbReference type="ARBA" id="ARBA00022989"/>
    </source>
</evidence>
<protein>
    <submittedName>
        <fullName evidence="11">Cytochrome P450 monooxygenase tenA</fullName>
    </submittedName>
</protein>
<dbReference type="InterPro" id="IPR036396">
    <property type="entry name" value="Cyt_P450_sf"/>
</dbReference>
<dbReference type="GO" id="GO:0016020">
    <property type="term" value="C:membrane"/>
    <property type="evidence" value="ECO:0007669"/>
    <property type="project" value="UniProtKB-SubCell"/>
</dbReference>
<evidence type="ECO:0000256" key="9">
    <source>
        <dbReference type="ARBA" id="ARBA00023033"/>
    </source>
</evidence>
<comment type="cofactor">
    <cofactor evidence="1">
        <name>heme</name>
        <dbReference type="ChEBI" id="CHEBI:30413"/>
    </cofactor>
</comment>
<comment type="caution">
    <text evidence="11">The sequence shown here is derived from an EMBL/GenBank/DDBJ whole genome shotgun (WGS) entry which is preliminary data.</text>
</comment>
<accession>A0AA37GVA1</accession>
<evidence type="ECO:0000256" key="5">
    <source>
        <dbReference type="ARBA" id="ARBA00022723"/>
    </source>
</evidence>
<keyword evidence="4" id="KW-0812">Transmembrane</keyword>
<organism evidence="11 12">
    <name type="scientific">Colletotrichum liriopes</name>
    <dbReference type="NCBI Taxonomy" id="708192"/>
    <lineage>
        <taxon>Eukaryota</taxon>
        <taxon>Fungi</taxon>
        <taxon>Dikarya</taxon>
        <taxon>Ascomycota</taxon>
        <taxon>Pezizomycotina</taxon>
        <taxon>Sordariomycetes</taxon>
        <taxon>Hypocreomycetidae</taxon>
        <taxon>Glomerellales</taxon>
        <taxon>Glomerellaceae</taxon>
        <taxon>Colletotrichum</taxon>
        <taxon>Colletotrichum spaethianum species complex</taxon>
    </lineage>
</organism>
<keyword evidence="6" id="KW-1133">Transmembrane helix</keyword>
<comment type="subcellular location">
    <subcellularLocation>
        <location evidence="2">Membrane</location>
        <topology evidence="2">Single-pass membrane protein</topology>
    </subcellularLocation>
</comment>
<keyword evidence="7" id="KW-0560">Oxidoreductase</keyword>
<evidence type="ECO:0000256" key="1">
    <source>
        <dbReference type="ARBA" id="ARBA00001971"/>
    </source>
</evidence>
<comment type="similarity">
    <text evidence="3">Belongs to the cytochrome P450 family.</text>
</comment>
<keyword evidence="8" id="KW-0408">Iron</keyword>
<dbReference type="PANTHER" id="PTHR24287">
    <property type="entry name" value="P450, PUTATIVE (EUROFUNG)-RELATED"/>
    <property type="match status" value="1"/>
</dbReference>
<keyword evidence="12" id="KW-1185">Reference proteome</keyword>
<dbReference type="AlphaFoldDB" id="A0AA37GVA1"/>
<dbReference type="Gene3D" id="1.10.630.10">
    <property type="entry name" value="Cytochrome P450"/>
    <property type="match status" value="1"/>
</dbReference>
<evidence type="ECO:0000256" key="8">
    <source>
        <dbReference type="ARBA" id="ARBA00023004"/>
    </source>
</evidence>
<evidence type="ECO:0000256" key="3">
    <source>
        <dbReference type="ARBA" id="ARBA00010617"/>
    </source>
</evidence>
<name>A0AA37GVA1_9PEZI</name>